<name>A0A2P8EEX7_9BACT</name>
<evidence type="ECO:0000313" key="2">
    <source>
        <dbReference type="Proteomes" id="UP000240708"/>
    </source>
</evidence>
<dbReference type="Proteomes" id="UP000240708">
    <property type="component" value="Unassembled WGS sequence"/>
</dbReference>
<dbReference type="AlphaFoldDB" id="A0A2P8EEX7"/>
<keyword evidence="2" id="KW-1185">Reference proteome</keyword>
<reference evidence="1 2" key="1">
    <citation type="submission" date="2018-03" db="EMBL/GenBank/DDBJ databases">
        <title>Genomic Encyclopedia of Archaeal and Bacterial Type Strains, Phase II (KMG-II): from individual species to whole genera.</title>
        <authorList>
            <person name="Goeker M."/>
        </authorList>
    </citation>
    <scope>NUCLEOTIDE SEQUENCE [LARGE SCALE GENOMIC DNA]</scope>
    <source>
        <strain evidence="1 2">DSM 28057</strain>
    </source>
</reference>
<protein>
    <submittedName>
        <fullName evidence="1">Uncharacterized protein</fullName>
    </submittedName>
</protein>
<comment type="caution">
    <text evidence="1">The sequence shown here is derived from an EMBL/GenBank/DDBJ whole genome shotgun (WGS) entry which is preliminary data.</text>
</comment>
<evidence type="ECO:0000313" key="1">
    <source>
        <dbReference type="EMBL" id="PSL08026.1"/>
    </source>
</evidence>
<dbReference type="EMBL" id="PYGF01000001">
    <property type="protein sequence ID" value="PSL08026.1"/>
    <property type="molecule type" value="Genomic_DNA"/>
</dbReference>
<gene>
    <name evidence="1" type="ORF">CLV48_101968</name>
</gene>
<proteinExistence type="predicted"/>
<sequence>MNSSYCFFDFGTQISILVTVYRINPFDNGSKIIWSTLIAFFELRINRLDA</sequence>
<organism evidence="1 2">
    <name type="scientific">Cecembia rubra</name>
    <dbReference type="NCBI Taxonomy" id="1485585"/>
    <lineage>
        <taxon>Bacteria</taxon>
        <taxon>Pseudomonadati</taxon>
        <taxon>Bacteroidota</taxon>
        <taxon>Cytophagia</taxon>
        <taxon>Cytophagales</taxon>
        <taxon>Cyclobacteriaceae</taxon>
        <taxon>Cecembia</taxon>
    </lineage>
</organism>
<accession>A0A2P8EEX7</accession>